<feature type="domain" description="Peptidoglycan binding-like" evidence="2">
    <location>
        <begin position="111"/>
        <end position="166"/>
    </location>
</feature>
<dbReference type="InterPro" id="IPR036365">
    <property type="entry name" value="PGBD-like_sf"/>
</dbReference>
<evidence type="ECO:0000313" key="3">
    <source>
        <dbReference type="EMBL" id="GLS85541.1"/>
    </source>
</evidence>
<feature type="domain" description="Peptidoglycan binding-like" evidence="2">
    <location>
        <begin position="198"/>
        <end position="252"/>
    </location>
</feature>
<keyword evidence="1" id="KW-0732">Signal</keyword>
<evidence type="ECO:0000313" key="4">
    <source>
        <dbReference type="Proteomes" id="UP001157355"/>
    </source>
</evidence>
<dbReference type="SUPFAM" id="SSF47090">
    <property type="entry name" value="PGBD-like"/>
    <property type="match status" value="2"/>
</dbReference>
<feature type="chain" id="PRO_5041302064" evidence="1">
    <location>
        <begin position="23"/>
        <end position="258"/>
    </location>
</feature>
<comment type="caution">
    <text evidence="3">The sequence shown here is derived from an EMBL/GenBank/DDBJ whole genome shotgun (WGS) entry which is preliminary data.</text>
</comment>
<sequence>MRNVTLPILLAASLAMAAPARAQTDLGDVVSGIAQQLIAKEADKRAYLQAQQQNTVRGYRSYLSQYPTGVYRENAQRALVKLGAVEDPAPKPPVGGGQSAASVEASLGLSRSQRVLIQKQLTAVGYPTGVADGLWGAKTRDAIGSWQRKNKQSITGYVTARQVNLLAQQAGSVVGPGPAEPSAGNDALEESLLNLSYAERREVQRRLTTLGYNTYGVDGGFGANTRRAMAAWQRDEGLRASGYLTADQLRSLRQQTGG</sequence>
<evidence type="ECO:0000259" key="2">
    <source>
        <dbReference type="Pfam" id="PF01471"/>
    </source>
</evidence>
<reference evidence="3 4" key="1">
    <citation type="journal article" date="2014" name="Int. J. Syst. Evol. Microbiol.">
        <title>Complete genome sequence of Corynebacterium casei LMG S-19264T (=DSM 44701T), isolated from a smear-ripened cheese.</title>
        <authorList>
            <consortium name="US DOE Joint Genome Institute (JGI-PGF)"/>
            <person name="Walter F."/>
            <person name="Albersmeier A."/>
            <person name="Kalinowski J."/>
            <person name="Ruckert C."/>
        </authorList>
    </citation>
    <scope>NUCLEOTIDE SEQUENCE [LARGE SCALE GENOMIC DNA]</scope>
    <source>
        <strain evidence="3 4">NBRC 111766</strain>
    </source>
</reference>
<protein>
    <submittedName>
        <fullName evidence="3">Peptidoglycan-binding protein</fullName>
    </submittedName>
</protein>
<dbReference type="AlphaFoldDB" id="A0AA37U3Y3"/>
<proteinExistence type="predicted"/>
<gene>
    <name evidence="3" type="primary">lytE</name>
    <name evidence="3" type="ORF">GCM10010873_05140</name>
</gene>
<dbReference type="Gene3D" id="1.10.101.10">
    <property type="entry name" value="PGBD-like superfamily/PGBD"/>
    <property type="match status" value="2"/>
</dbReference>
<name>A0AA37U3Y3_9RHOB</name>
<dbReference type="Pfam" id="PF01471">
    <property type="entry name" value="PG_binding_1"/>
    <property type="match status" value="2"/>
</dbReference>
<dbReference type="InterPro" id="IPR036366">
    <property type="entry name" value="PGBDSf"/>
</dbReference>
<organism evidence="3 4">
    <name type="scientific">Cypionkella aquatica</name>
    <dbReference type="NCBI Taxonomy" id="1756042"/>
    <lineage>
        <taxon>Bacteria</taxon>
        <taxon>Pseudomonadati</taxon>
        <taxon>Pseudomonadota</taxon>
        <taxon>Alphaproteobacteria</taxon>
        <taxon>Rhodobacterales</taxon>
        <taxon>Paracoccaceae</taxon>
        <taxon>Cypionkella</taxon>
    </lineage>
</organism>
<dbReference type="RefSeq" id="WP_284323753.1">
    <property type="nucleotide sequence ID" value="NZ_BSPP01000002.1"/>
</dbReference>
<evidence type="ECO:0000256" key="1">
    <source>
        <dbReference type="SAM" id="SignalP"/>
    </source>
</evidence>
<dbReference type="InterPro" id="IPR002477">
    <property type="entry name" value="Peptidoglycan-bd-like"/>
</dbReference>
<feature type="signal peptide" evidence="1">
    <location>
        <begin position="1"/>
        <end position="22"/>
    </location>
</feature>
<accession>A0AA37U3Y3</accession>
<dbReference type="EMBL" id="BSPP01000002">
    <property type="protein sequence ID" value="GLS85541.1"/>
    <property type="molecule type" value="Genomic_DNA"/>
</dbReference>
<keyword evidence="4" id="KW-1185">Reference proteome</keyword>
<dbReference type="Proteomes" id="UP001157355">
    <property type="component" value="Unassembled WGS sequence"/>
</dbReference>